<evidence type="ECO:0000313" key="1">
    <source>
        <dbReference type="EMBL" id="SMP17589.1"/>
    </source>
</evidence>
<proteinExistence type="predicted"/>
<organism evidence="1 2">
    <name type="scientific">Chryseobacterium profundimaris</name>
    <dbReference type="NCBI Taxonomy" id="1387275"/>
    <lineage>
        <taxon>Bacteria</taxon>
        <taxon>Pseudomonadati</taxon>
        <taxon>Bacteroidota</taxon>
        <taxon>Flavobacteriia</taxon>
        <taxon>Flavobacteriales</taxon>
        <taxon>Weeksellaceae</taxon>
        <taxon>Chryseobacterium group</taxon>
        <taxon>Chryseobacterium</taxon>
    </lineage>
</organism>
<gene>
    <name evidence="1" type="ORF">SAMN06264346_104140</name>
</gene>
<keyword evidence="2" id="KW-1185">Reference proteome</keyword>
<dbReference type="Proteomes" id="UP001157960">
    <property type="component" value="Unassembled WGS sequence"/>
</dbReference>
<reference evidence="1 2" key="1">
    <citation type="submission" date="2017-05" db="EMBL/GenBank/DDBJ databases">
        <authorList>
            <person name="Varghese N."/>
            <person name="Submissions S."/>
        </authorList>
    </citation>
    <scope>NUCLEOTIDE SEQUENCE [LARGE SCALE GENOMIC DNA]</scope>
    <source>
        <strain evidence="1 2">DSM 28214</strain>
    </source>
</reference>
<protein>
    <submittedName>
        <fullName evidence="1">Uncharacterized protein</fullName>
    </submittedName>
</protein>
<name>A0ABY1NTA8_9FLAO</name>
<sequence>MVVGNKAKILIMDKIKFRHHLDQATNLLFEFTKTLCYNDLQDDCRYIITPNSRTVDEHLNKKETVVLKTWNQYEGKLLTADQIIDLLHYDNKVPMWIDMTIYEARPDVTVIDLFCSRRLRDETELMHPGVPPFHIQVAIPPDNLKIEVDGRFDINWKKKHDKQKPNGILNRLKRLIKKN</sequence>
<evidence type="ECO:0000313" key="2">
    <source>
        <dbReference type="Proteomes" id="UP001157960"/>
    </source>
</evidence>
<dbReference type="EMBL" id="FXTZ01000004">
    <property type="protein sequence ID" value="SMP17589.1"/>
    <property type="molecule type" value="Genomic_DNA"/>
</dbReference>
<comment type="caution">
    <text evidence="1">The sequence shown here is derived from an EMBL/GenBank/DDBJ whole genome shotgun (WGS) entry which is preliminary data.</text>
</comment>
<accession>A0ABY1NTA8</accession>